<evidence type="ECO:0000256" key="4">
    <source>
        <dbReference type="ARBA" id="ARBA00022272"/>
    </source>
</evidence>
<dbReference type="InterPro" id="IPR001240">
    <property type="entry name" value="PRAI_dom"/>
</dbReference>
<dbReference type="EC" id="5.3.1.24" evidence="3 9"/>
<dbReference type="HAMAP" id="MF_00135">
    <property type="entry name" value="PRAI"/>
    <property type="match status" value="1"/>
</dbReference>
<comment type="pathway">
    <text evidence="2 9">Amino-acid biosynthesis; L-tryptophan biosynthesis; L-tryptophan from chorismate: step 3/5.</text>
</comment>
<evidence type="ECO:0000256" key="8">
    <source>
        <dbReference type="ARBA" id="ARBA00023235"/>
    </source>
</evidence>
<keyword evidence="8 9" id="KW-0413">Isomerase</keyword>
<keyword evidence="12" id="KW-1185">Reference proteome</keyword>
<dbReference type="EMBL" id="BAABDD010000001">
    <property type="protein sequence ID" value="GAA3725223.1"/>
    <property type="molecule type" value="Genomic_DNA"/>
</dbReference>
<dbReference type="Pfam" id="PF00697">
    <property type="entry name" value="PRAI"/>
    <property type="match status" value="1"/>
</dbReference>
<protein>
    <recommendedName>
        <fullName evidence="4 9">N-(5'-phosphoribosyl)anthranilate isomerase</fullName>
        <shortName evidence="9">PRAI</shortName>
        <ecNumber evidence="3 9">5.3.1.24</ecNumber>
    </recommendedName>
</protein>
<evidence type="ECO:0000256" key="6">
    <source>
        <dbReference type="ARBA" id="ARBA00022822"/>
    </source>
</evidence>
<keyword evidence="5 9" id="KW-0028">Amino-acid biosynthesis</keyword>
<evidence type="ECO:0000313" key="11">
    <source>
        <dbReference type="EMBL" id="GAA3725223.1"/>
    </source>
</evidence>
<dbReference type="InterPro" id="IPR013785">
    <property type="entry name" value="Aldolase_TIM"/>
</dbReference>
<dbReference type="Proteomes" id="UP001500908">
    <property type="component" value="Unassembled WGS sequence"/>
</dbReference>
<evidence type="ECO:0000256" key="1">
    <source>
        <dbReference type="ARBA" id="ARBA00001164"/>
    </source>
</evidence>
<gene>
    <name evidence="9" type="primary">trpF</name>
    <name evidence="11" type="ORF">GCM10022402_02350</name>
</gene>
<dbReference type="PANTHER" id="PTHR42894">
    <property type="entry name" value="N-(5'-PHOSPHORIBOSYL)ANTHRANILATE ISOMERASE"/>
    <property type="match status" value="1"/>
</dbReference>
<sequence>MVTPDTEGWPAQARRGSPSAPLLKVCGATTPADIELLAQAGADLVGLWLGVPDGHAELPLPQVAALASAARATGCLQPVLVTFSADTDFLRHVVEHTGIRWLQLHAYQPPPVIKTLHAAVPGQLTIVKTLHLRGGTCVERPFTAAYERAGTDLFLLDTVTDDGRVGSTGQQLPAPDVCALVDDTTLPFLLAGGISARNRADYDSVAGHPRFRGIDVDTAARDEQAEFEAASVSDLARAWRTARHHEEVT</sequence>
<dbReference type="InterPro" id="IPR044643">
    <property type="entry name" value="TrpF_fam"/>
</dbReference>
<dbReference type="Gene3D" id="3.20.20.70">
    <property type="entry name" value="Aldolase class I"/>
    <property type="match status" value="1"/>
</dbReference>
<reference evidence="12" key="1">
    <citation type="journal article" date="2019" name="Int. J. Syst. Evol. Microbiol.">
        <title>The Global Catalogue of Microorganisms (GCM) 10K type strain sequencing project: providing services to taxonomists for standard genome sequencing and annotation.</title>
        <authorList>
            <consortium name="The Broad Institute Genomics Platform"/>
            <consortium name="The Broad Institute Genome Sequencing Center for Infectious Disease"/>
            <person name="Wu L."/>
            <person name="Ma J."/>
        </authorList>
    </citation>
    <scope>NUCLEOTIDE SEQUENCE [LARGE SCALE GENOMIC DNA]</scope>
    <source>
        <strain evidence="12">JCM 17137</strain>
    </source>
</reference>
<name>A0ABP7EZS2_9ACTN</name>
<comment type="caution">
    <text evidence="11">The sequence shown here is derived from an EMBL/GenBank/DDBJ whole genome shotgun (WGS) entry which is preliminary data.</text>
</comment>
<dbReference type="PANTHER" id="PTHR42894:SF1">
    <property type="entry name" value="N-(5'-PHOSPHORIBOSYL)ANTHRANILATE ISOMERASE"/>
    <property type="match status" value="1"/>
</dbReference>
<evidence type="ECO:0000256" key="3">
    <source>
        <dbReference type="ARBA" id="ARBA00012572"/>
    </source>
</evidence>
<evidence type="ECO:0000256" key="5">
    <source>
        <dbReference type="ARBA" id="ARBA00022605"/>
    </source>
</evidence>
<evidence type="ECO:0000259" key="10">
    <source>
        <dbReference type="Pfam" id="PF00697"/>
    </source>
</evidence>
<keyword evidence="7 9" id="KW-0057">Aromatic amino acid biosynthesis</keyword>
<evidence type="ECO:0000256" key="9">
    <source>
        <dbReference type="HAMAP-Rule" id="MF_00135"/>
    </source>
</evidence>
<feature type="domain" description="N-(5'phosphoribosyl) anthranilate isomerase (PRAI)" evidence="10">
    <location>
        <begin position="24"/>
        <end position="216"/>
    </location>
</feature>
<evidence type="ECO:0000256" key="7">
    <source>
        <dbReference type="ARBA" id="ARBA00023141"/>
    </source>
</evidence>
<keyword evidence="6 9" id="KW-0822">Tryptophan biosynthesis</keyword>
<dbReference type="InterPro" id="IPR011060">
    <property type="entry name" value="RibuloseP-bd_barrel"/>
</dbReference>
<accession>A0ABP7EZS2</accession>
<comment type="similarity">
    <text evidence="9">Belongs to the TrpF family.</text>
</comment>
<comment type="catalytic activity">
    <reaction evidence="1 9">
        <text>N-(5-phospho-beta-D-ribosyl)anthranilate = 1-(2-carboxyphenylamino)-1-deoxy-D-ribulose 5-phosphate</text>
        <dbReference type="Rhea" id="RHEA:21540"/>
        <dbReference type="ChEBI" id="CHEBI:18277"/>
        <dbReference type="ChEBI" id="CHEBI:58613"/>
        <dbReference type="EC" id="5.3.1.24"/>
    </reaction>
</comment>
<evidence type="ECO:0000313" key="12">
    <source>
        <dbReference type="Proteomes" id="UP001500908"/>
    </source>
</evidence>
<proteinExistence type="inferred from homology"/>
<dbReference type="SUPFAM" id="SSF51366">
    <property type="entry name" value="Ribulose-phoshate binding barrel"/>
    <property type="match status" value="1"/>
</dbReference>
<evidence type="ECO:0000256" key="2">
    <source>
        <dbReference type="ARBA" id="ARBA00004664"/>
    </source>
</evidence>
<organism evidence="11 12">
    <name type="scientific">Salinactinospora qingdaonensis</name>
    <dbReference type="NCBI Taxonomy" id="702744"/>
    <lineage>
        <taxon>Bacteria</taxon>
        <taxon>Bacillati</taxon>
        <taxon>Actinomycetota</taxon>
        <taxon>Actinomycetes</taxon>
        <taxon>Streptosporangiales</taxon>
        <taxon>Nocardiopsidaceae</taxon>
        <taxon>Salinactinospora</taxon>
    </lineage>
</organism>